<dbReference type="PIRSF" id="PIRSF017617">
    <property type="entry name" value="Thr_aldolase"/>
    <property type="match status" value="1"/>
</dbReference>
<evidence type="ECO:0000256" key="8">
    <source>
        <dbReference type="ARBA" id="ARBA00066573"/>
    </source>
</evidence>
<comment type="cofactor">
    <cofactor evidence="1">
        <name>pyridoxal 5'-phosphate</name>
        <dbReference type="ChEBI" id="CHEBI:597326"/>
    </cofactor>
</comment>
<dbReference type="EC" id="4.1.2.48" evidence="8"/>
<dbReference type="OMA" id="LVRIKAW"/>
<evidence type="ECO:0000256" key="5">
    <source>
        <dbReference type="ARBA" id="ARBA00050410"/>
    </source>
</evidence>
<keyword evidence="3" id="KW-0663">Pyridoxal phosphate</keyword>
<dbReference type="InterPro" id="IPR023603">
    <property type="entry name" value="Low_specificity_L-TA-like"/>
</dbReference>
<dbReference type="InterPro" id="IPR015424">
    <property type="entry name" value="PyrdxlP-dep_Trfase"/>
</dbReference>
<dbReference type="GO" id="GO:0006545">
    <property type="term" value="P:glycine biosynthetic process"/>
    <property type="evidence" value="ECO:0007669"/>
    <property type="project" value="TreeGrafter"/>
</dbReference>
<evidence type="ECO:0000313" key="11">
    <source>
        <dbReference type="EMBL" id="KAA8907207.1"/>
    </source>
</evidence>
<gene>
    <name evidence="11" type="ORF">DIURU_000891</name>
</gene>
<dbReference type="SUPFAM" id="SSF53383">
    <property type="entry name" value="PLP-dependent transferases"/>
    <property type="match status" value="1"/>
</dbReference>
<dbReference type="Gene3D" id="3.40.640.10">
    <property type="entry name" value="Type I PLP-dependent aspartate aminotransferase-like (Major domain)"/>
    <property type="match status" value="1"/>
</dbReference>
<comment type="caution">
    <text evidence="11">The sequence shown here is derived from an EMBL/GenBank/DDBJ whole genome shotgun (WGS) entry which is preliminary data.</text>
</comment>
<evidence type="ECO:0000256" key="2">
    <source>
        <dbReference type="ARBA" id="ARBA00006966"/>
    </source>
</evidence>
<proteinExistence type="inferred from homology"/>
<dbReference type="NCBIfam" id="NF041359">
    <property type="entry name" value="GntG_guanitoxin"/>
    <property type="match status" value="1"/>
</dbReference>
<name>A0A642UXB5_DIURU</name>
<dbReference type="PANTHER" id="PTHR48097:SF9">
    <property type="entry name" value="L-THREONINE ALDOLASE"/>
    <property type="match status" value="1"/>
</dbReference>
<comment type="catalytic activity">
    <reaction evidence="5">
        <text>L-threonine = acetaldehyde + glycine</text>
        <dbReference type="Rhea" id="RHEA:19625"/>
        <dbReference type="ChEBI" id="CHEBI:15343"/>
        <dbReference type="ChEBI" id="CHEBI:57305"/>
        <dbReference type="ChEBI" id="CHEBI:57926"/>
        <dbReference type="EC" id="4.1.2.48"/>
    </reaction>
</comment>
<keyword evidence="4" id="KW-0456">Lyase</keyword>
<protein>
    <recommendedName>
        <fullName evidence="8">low-specificity L-threonine aldolase</fullName>
        <ecNumber evidence="8">4.1.2.48</ecNumber>
    </recommendedName>
</protein>
<dbReference type="Proteomes" id="UP000449547">
    <property type="component" value="Unassembled WGS sequence"/>
</dbReference>
<evidence type="ECO:0000256" key="9">
    <source>
        <dbReference type="PIRSR" id="PIRSR017617-1"/>
    </source>
</evidence>
<dbReference type="CDD" id="cd06502">
    <property type="entry name" value="TA_like"/>
    <property type="match status" value="1"/>
</dbReference>
<evidence type="ECO:0000313" key="12">
    <source>
        <dbReference type="Proteomes" id="UP000449547"/>
    </source>
</evidence>
<dbReference type="Pfam" id="PF01212">
    <property type="entry name" value="Beta_elim_lyase"/>
    <property type="match status" value="1"/>
</dbReference>
<feature type="modified residue" description="N6-(pyridoxal phosphate)lysine" evidence="9">
    <location>
        <position position="209"/>
    </location>
</feature>
<evidence type="ECO:0000256" key="7">
    <source>
        <dbReference type="ARBA" id="ARBA00060555"/>
    </source>
</evidence>
<evidence type="ECO:0000256" key="4">
    <source>
        <dbReference type="ARBA" id="ARBA00023239"/>
    </source>
</evidence>
<comment type="catalytic activity">
    <reaction evidence="6">
        <text>L-allo-threonine = acetaldehyde + glycine</text>
        <dbReference type="Rhea" id="RHEA:26209"/>
        <dbReference type="ChEBI" id="CHEBI:15343"/>
        <dbReference type="ChEBI" id="CHEBI:57305"/>
        <dbReference type="ChEBI" id="CHEBI:58585"/>
        <dbReference type="EC" id="4.1.2.48"/>
    </reaction>
</comment>
<evidence type="ECO:0000256" key="1">
    <source>
        <dbReference type="ARBA" id="ARBA00001933"/>
    </source>
</evidence>
<keyword evidence="12" id="KW-1185">Reference proteome</keyword>
<accession>A0A642UXB5</accession>
<dbReference type="InterPro" id="IPR015422">
    <property type="entry name" value="PyrdxlP-dep_Trfase_small"/>
</dbReference>
<dbReference type="GO" id="GO:0008732">
    <property type="term" value="F:L-allo-threonine aldolase activity"/>
    <property type="evidence" value="ECO:0007669"/>
    <property type="project" value="TreeGrafter"/>
</dbReference>
<dbReference type="GO" id="GO:0005829">
    <property type="term" value="C:cytosol"/>
    <property type="evidence" value="ECO:0007669"/>
    <property type="project" value="TreeGrafter"/>
</dbReference>
<dbReference type="PANTHER" id="PTHR48097">
    <property type="entry name" value="L-THREONINE ALDOLASE-RELATED"/>
    <property type="match status" value="1"/>
</dbReference>
<sequence>MTQETFVTHNEFRSDTFTVPTKSMIEKSLVNSTFGDSVYKEDPATLELEAKVARMTKKEAALFCVSGTMSNQLGLRVNLVQPPYSILCDHRAHVFLHEAGGLATLSQAMVHPVIPKNGDYLTLEDIIDNYTADDGDIHAAPTKVISLENTLHGIITPLEEIARIAEFAKENDIKMHLDGARLWNAAAETGHSLADYCQYFDSVSLCLSKSLGAPMGSILVGSQKFIDKANHFKKQAGGGIRQAGIVTSMAITAIDENFDKLKIAHAYAKKVGKFCTDHGIILESPVDTNFVFIDMKRNNMDSKYLVEVAERNGVKLMGGRIAFHFQLSEDSVNRVCDSILECYNYNQEHPFVDHSKNNKKMYNFEMLQRHLVSH</sequence>
<evidence type="ECO:0000259" key="10">
    <source>
        <dbReference type="Pfam" id="PF01212"/>
    </source>
</evidence>
<dbReference type="AlphaFoldDB" id="A0A642UXB5"/>
<evidence type="ECO:0000256" key="6">
    <source>
        <dbReference type="ARBA" id="ARBA00050939"/>
    </source>
</evidence>
<dbReference type="InterPro" id="IPR001597">
    <property type="entry name" value="ArAA_b-elim_lyase/Thr_aldolase"/>
</dbReference>
<dbReference type="GeneID" id="54779544"/>
<dbReference type="VEuPathDB" id="FungiDB:DIURU_000891"/>
<dbReference type="RefSeq" id="XP_034014558.1">
    <property type="nucleotide sequence ID" value="XM_034159189.1"/>
</dbReference>
<evidence type="ECO:0000256" key="3">
    <source>
        <dbReference type="ARBA" id="ARBA00022898"/>
    </source>
</evidence>
<dbReference type="GO" id="GO:0006567">
    <property type="term" value="P:L-threonine catabolic process"/>
    <property type="evidence" value="ECO:0007669"/>
    <property type="project" value="TreeGrafter"/>
</dbReference>
<dbReference type="FunFam" id="3.40.640.10:FF:000030">
    <property type="entry name" value="Low-specificity L-threonine aldolase"/>
    <property type="match status" value="1"/>
</dbReference>
<dbReference type="InterPro" id="IPR015421">
    <property type="entry name" value="PyrdxlP-dep_Trfase_major"/>
</dbReference>
<comment type="similarity">
    <text evidence="2">Belongs to the threonine aldolase family.</text>
</comment>
<comment type="pathway">
    <text evidence="7">Amino-acid degradation; L-threonine degradation via aldolase pathway; acetaldehyde and glycine from L-threonine: step 1/1.</text>
</comment>
<feature type="domain" description="Aromatic amino acid beta-eliminating lyase/threonine aldolase" evidence="10">
    <location>
        <begin position="11"/>
        <end position="296"/>
    </location>
</feature>
<dbReference type="OrthoDB" id="10261951at2759"/>
<dbReference type="Gene3D" id="3.90.1150.10">
    <property type="entry name" value="Aspartate Aminotransferase, domain 1"/>
    <property type="match status" value="1"/>
</dbReference>
<dbReference type="EMBL" id="SWFT01000027">
    <property type="protein sequence ID" value="KAA8907207.1"/>
    <property type="molecule type" value="Genomic_DNA"/>
</dbReference>
<organism evidence="11 12">
    <name type="scientific">Diutina rugosa</name>
    <name type="common">Yeast</name>
    <name type="synonym">Candida rugosa</name>
    <dbReference type="NCBI Taxonomy" id="5481"/>
    <lineage>
        <taxon>Eukaryota</taxon>
        <taxon>Fungi</taxon>
        <taxon>Dikarya</taxon>
        <taxon>Ascomycota</taxon>
        <taxon>Saccharomycotina</taxon>
        <taxon>Pichiomycetes</taxon>
        <taxon>Debaryomycetaceae</taxon>
        <taxon>Diutina</taxon>
    </lineage>
</organism>
<reference evidence="11 12" key="1">
    <citation type="submission" date="2019-07" db="EMBL/GenBank/DDBJ databases">
        <title>Genome assembly of two rare yeast pathogens: Diutina rugosa and Trichomonascus ciferrii.</title>
        <authorList>
            <person name="Mixao V."/>
            <person name="Saus E."/>
            <person name="Hansen A."/>
            <person name="Lass-Flor C."/>
            <person name="Gabaldon T."/>
        </authorList>
    </citation>
    <scope>NUCLEOTIDE SEQUENCE [LARGE SCALE GENOMIC DNA]</scope>
    <source>
        <strain evidence="11 12">CBS 613</strain>
    </source>
</reference>